<comment type="caution">
    <text evidence="1">The sequence shown here is derived from an EMBL/GenBank/DDBJ whole genome shotgun (WGS) entry which is preliminary data.</text>
</comment>
<proteinExistence type="predicted"/>
<protein>
    <submittedName>
        <fullName evidence="1">Uncharacterized protein</fullName>
    </submittedName>
</protein>
<sequence>MITAVVWIVIVIGGIVWFTHDERKFDEREAQRDYDKLISMGYTPEEAAWQINHAVEG</sequence>
<organism evidence="1 2">
    <name type="scientific">Leuconostoc gasicomitatum</name>
    <dbReference type="NCBI Taxonomy" id="115778"/>
    <lineage>
        <taxon>Bacteria</taxon>
        <taxon>Bacillati</taxon>
        <taxon>Bacillota</taxon>
        <taxon>Bacilli</taxon>
        <taxon>Lactobacillales</taxon>
        <taxon>Lactobacillaceae</taxon>
        <taxon>Leuconostoc</taxon>
        <taxon>Leuconostoc gelidum group</taxon>
    </lineage>
</organism>
<dbReference type="EMBL" id="FBSY01000007">
    <property type="protein sequence ID" value="CUW10356.1"/>
    <property type="molecule type" value="Genomic_DNA"/>
</dbReference>
<dbReference type="RefSeq" id="WP_180384632.1">
    <property type="nucleotide sequence ID" value="NZ_FBSY01000007.1"/>
</dbReference>
<evidence type="ECO:0000313" key="1">
    <source>
        <dbReference type="EMBL" id="CUW10356.1"/>
    </source>
</evidence>
<evidence type="ECO:0000313" key="2">
    <source>
        <dbReference type="Proteomes" id="UP000199271"/>
    </source>
</evidence>
<name>A0ABM9V328_9LACO</name>
<keyword evidence="2" id="KW-1185">Reference proteome</keyword>
<dbReference type="Proteomes" id="UP000199271">
    <property type="component" value="Unassembled WGS sequence"/>
</dbReference>
<accession>A0ABM9V328</accession>
<reference evidence="1 2" key="1">
    <citation type="submission" date="2015-12" db="EMBL/GenBank/DDBJ databases">
        <authorList>
            <person name="Andreevskaya M."/>
        </authorList>
    </citation>
    <scope>NUCLEOTIDE SEQUENCE [LARGE SCALE GENOMIC DNA]</scope>
    <source>
        <strain evidence="1 2">C122c</strain>
    </source>
</reference>
<gene>
    <name evidence="1" type="ORF">C122C_0793</name>
</gene>